<evidence type="ECO:0000256" key="1">
    <source>
        <dbReference type="ARBA" id="ARBA00000847"/>
    </source>
</evidence>
<comment type="similarity">
    <text evidence="3">Belongs to the Nudix hydrolase family. NudK subfamily.</text>
</comment>
<dbReference type="PANTHER" id="PTHR11839">
    <property type="entry name" value="UDP/ADP-SUGAR PYROPHOSPHATASE"/>
    <property type="match status" value="1"/>
</dbReference>
<dbReference type="CDD" id="cd24161">
    <property type="entry name" value="NUDIX_ADPRase_Ndx2"/>
    <property type="match status" value="1"/>
</dbReference>
<proteinExistence type="inferred from homology"/>
<sequence length="185" mass="21174">MKYVHNPWKRLSTRTIYQNPWIHLREDQVITPSGRRGIYGVVEPYPAIGIVPITNDGFTYLIGQYRYTLNIYSWEIPEGGGKADESIFEGAKRELLEETGLSASKWAYLGSAYTSNSFTNEVAYLYLCWQLSQGTTNPDHTEELELKKVSFNEAWQMVENGIIKDAMSIIGLLKAREALINWGWL</sequence>
<dbReference type="InterPro" id="IPR020084">
    <property type="entry name" value="NUDIX_hydrolase_CS"/>
</dbReference>
<dbReference type="InterPro" id="IPR015797">
    <property type="entry name" value="NUDIX_hydrolase-like_dom_sf"/>
</dbReference>
<protein>
    <recommendedName>
        <fullName evidence="4">GDP-mannose pyrophosphatase</fullName>
    </recommendedName>
    <alternativeName>
        <fullName evidence="6">GDP-mannose hydrolase</fullName>
    </alternativeName>
    <alternativeName>
        <fullName evidence="7">GDPMK</fullName>
    </alternativeName>
</protein>
<evidence type="ECO:0000256" key="6">
    <source>
        <dbReference type="ARBA" id="ARBA00032162"/>
    </source>
</evidence>
<keyword evidence="5 9" id="KW-0378">Hydrolase</keyword>
<evidence type="ECO:0000256" key="7">
    <source>
        <dbReference type="ARBA" id="ARBA00032272"/>
    </source>
</evidence>
<dbReference type="GO" id="GO:0016787">
    <property type="term" value="F:hydrolase activity"/>
    <property type="evidence" value="ECO:0007669"/>
    <property type="project" value="UniProtKB-KW"/>
</dbReference>
<evidence type="ECO:0000313" key="9">
    <source>
        <dbReference type="EMBL" id="HHE54522.1"/>
    </source>
</evidence>
<feature type="domain" description="Nudix hydrolase" evidence="8">
    <location>
        <begin position="43"/>
        <end position="171"/>
    </location>
</feature>
<evidence type="ECO:0000256" key="2">
    <source>
        <dbReference type="ARBA" id="ARBA00001946"/>
    </source>
</evidence>
<dbReference type="GO" id="GO:0019693">
    <property type="term" value="P:ribose phosphate metabolic process"/>
    <property type="evidence" value="ECO:0007669"/>
    <property type="project" value="TreeGrafter"/>
</dbReference>
<evidence type="ECO:0000256" key="4">
    <source>
        <dbReference type="ARBA" id="ARBA00016377"/>
    </source>
</evidence>
<evidence type="ECO:0000256" key="3">
    <source>
        <dbReference type="ARBA" id="ARBA00007275"/>
    </source>
</evidence>
<comment type="cofactor">
    <cofactor evidence="2">
        <name>Mg(2+)</name>
        <dbReference type="ChEBI" id="CHEBI:18420"/>
    </cofactor>
</comment>
<dbReference type="Pfam" id="PF00293">
    <property type="entry name" value="NUDIX"/>
    <property type="match status" value="1"/>
</dbReference>
<dbReference type="GO" id="GO:0005829">
    <property type="term" value="C:cytosol"/>
    <property type="evidence" value="ECO:0007669"/>
    <property type="project" value="TreeGrafter"/>
</dbReference>
<dbReference type="SUPFAM" id="SSF55811">
    <property type="entry name" value="Nudix"/>
    <property type="match status" value="1"/>
</dbReference>
<dbReference type="InterPro" id="IPR000086">
    <property type="entry name" value="NUDIX_hydrolase_dom"/>
</dbReference>
<dbReference type="Gene3D" id="3.90.79.10">
    <property type="entry name" value="Nucleoside Triphosphate Pyrophosphohydrolase"/>
    <property type="match status" value="1"/>
</dbReference>
<dbReference type="PANTHER" id="PTHR11839:SF18">
    <property type="entry name" value="NUDIX HYDROLASE DOMAIN-CONTAINING PROTEIN"/>
    <property type="match status" value="1"/>
</dbReference>
<comment type="caution">
    <text evidence="9">The sequence shown here is derived from an EMBL/GenBank/DDBJ whole genome shotgun (WGS) entry which is preliminary data.</text>
</comment>
<dbReference type="AlphaFoldDB" id="A0A7V5LIA7"/>
<dbReference type="PROSITE" id="PS00893">
    <property type="entry name" value="NUDIX_BOX"/>
    <property type="match status" value="1"/>
</dbReference>
<organism evidence="9">
    <name type="scientific">Caldithrix abyssi</name>
    <dbReference type="NCBI Taxonomy" id="187145"/>
    <lineage>
        <taxon>Bacteria</taxon>
        <taxon>Pseudomonadati</taxon>
        <taxon>Calditrichota</taxon>
        <taxon>Calditrichia</taxon>
        <taxon>Calditrichales</taxon>
        <taxon>Calditrichaceae</taxon>
        <taxon>Caldithrix</taxon>
    </lineage>
</organism>
<dbReference type="EMBL" id="DRTD01000144">
    <property type="protein sequence ID" value="HHE54522.1"/>
    <property type="molecule type" value="Genomic_DNA"/>
</dbReference>
<evidence type="ECO:0000256" key="5">
    <source>
        <dbReference type="ARBA" id="ARBA00022801"/>
    </source>
</evidence>
<comment type="catalytic activity">
    <reaction evidence="1">
        <text>GDP-alpha-D-mannose + H2O = alpha-D-mannose 1-phosphate + GMP + 2 H(+)</text>
        <dbReference type="Rhea" id="RHEA:27978"/>
        <dbReference type="ChEBI" id="CHEBI:15377"/>
        <dbReference type="ChEBI" id="CHEBI:15378"/>
        <dbReference type="ChEBI" id="CHEBI:57527"/>
        <dbReference type="ChEBI" id="CHEBI:58115"/>
        <dbReference type="ChEBI" id="CHEBI:58409"/>
    </reaction>
</comment>
<accession>A0A7V5LIA7</accession>
<dbReference type="PROSITE" id="PS51462">
    <property type="entry name" value="NUDIX"/>
    <property type="match status" value="1"/>
</dbReference>
<dbReference type="Proteomes" id="UP000886111">
    <property type="component" value="Unassembled WGS sequence"/>
</dbReference>
<reference evidence="9" key="1">
    <citation type="journal article" date="2020" name="mSystems">
        <title>Genome- and Community-Level Interaction Insights into Carbon Utilization and Element Cycling Functions of Hydrothermarchaeota in Hydrothermal Sediment.</title>
        <authorList>
            <person name="Zhou Z."/>
            <person name="Liu Y."/>
            <person name="Xu W."/>
            <person name="Pan J."/>
            <person name="Luo Z.H."/>
            <person name="Li M."/>
        </authorList>
    </citation>
    <scope>NUCLEOTIDE SEQUENCE [LARGE SCALE GENOMIC DNA]</scope>
    <source>
        <strain evidence="9">HyVt-76</strain>
    </source>
</reference>
<dbReference type="GO" id="GO:0006753">
    <property type="term" value="P:nucleoside phosphate metabolic process"/>
    <property type="evidence" value="ECO:0007669"/>
    <property type="project" value="TreeGrafter"/>
</dbReference>
<evidence type="ECO:0000259" key="8">
    <source>
        <dbReference type="PROSITE" id="PS51462"/>
    </source>
</evidence>
<name>A0A7V5LIA7_CALAY</name>
<gene>
    <name evidence="9" type="ORF">ENL21_01980</name>
</gene>